<dbReference type="Proteomes" id="UP000183417">
    <property type="component" value="Unassembled WGS sequence"/>
</dbReference>
<evidence type="ECO:0000313" key="2">
    <source>
        <dbReference type="EMBL" id="SDZ16581.1"/>
    </source>
</evidence>
<dbReference type="RefSeq" id="WP_244160504.1">
    <property type="nucleotide sequence ID" value="NZ_CP141274.1"/>
</dbReference>
<dbReference type="EMBL" id="FNPE01000013">
    <property type="protein sequence ID" value="SDZ16581.1"/>
    <property type="molecule type" value="Genomic_DNA"/>
</dbReference>
<organism evidence="2 3">
    <name type="scientific">Delftia lacustris</name>
    <dbReference type="NCBI Taxonomy" id="558537"/>
    <lineage>
        <taxon>Bacteria</taxon>
        <taxon>Pseudomonadati</taxon>
        <taxon>Pseudomonadota</taxon>
        <taxon>Betaproteobacteria</taxon>
        <taxon>Burkholderiales</taxon>
        <taxon>Comamonadaceae</taxon>
        <taxon>Delftia</taxon>
    </lineage>
</organism>
<evidence type="ECO:0000256" key="1">
    <source>
        <dbReference type="SAM" id="MobiDB-lite"/>
    </source>
</evidence>
<name>A0A1H3QU48_9BURK</name>
<gene>
    <name evidence="2" type="ORF">SAMN05421547_113129</name>
</gene>
<accession>A0A1H3QU48</accession>
<dbReference type="AlphaFoldDB" id="A0A1H3QU48"/>
<protein>
    <submittedName>
        <fullName evidence="2">Uncharacterized protein</fullName>
    </submittedName>
</protein>
<proteinExistence type="predicted"/>
<sequence length="220" mass="23950">MSPTEIAALLKAAPERHGQQCMLAADAIQGRRWPTAAALLRTQATMVQEWADQARVLATWCEAEAESGRVHSTVPTALECHAPADLLGPAGAPTLESLEAGLLALAHGLGREHAARVRRAMNGVLQAAHAPAALPPQAAPSRRARRRAGQQQPRTGGPVMSRQSIRCLWRLMVMRRSTGAGPIAALRWAAGLLWRNHLTSQRRKHLDRRAEVERAARQRL</sequence>
<evidence type="ECO:0000313" key="3">
    <source>
        <dbReference type="Proteomes" id="UP000183417"/>
    </source>
</evidence>
<dbReference type="GeneID" id="94692810"/>
<reference evidence="2 3" key="1">
    <citation type="submission" date="2016-10" db="EMBL/GenBank/DDBJ databases">
        <authorList>
            <person name="de Groot N.N."/>
        </authorList>
    </citation>
    <scope>NUCLEOTIDE SEQUENCE [LARGE SCALE GENOMIC DNA]</scope>
    <source>
        <strain evidence="2 3">LMG 24775</strain>
    </source>
</reference>
<feature type="region of interest" description="Disordered" evidence="1">
    <location>
        <begin position="128"/>
        <end position="161"/>
    </location>
</feature>